<dbReference type="PANTHER" id="PTHR35889">
    <property type="entry name" value="CYCLOINULO-OLIGOSACCHARIDE FRUCTANOTRANSFERASE-RELATED"/>
    <property type="match status" value="1"/>
</dbReference>
<feature type="transmembrane region" description="Helical" evidence="1">
    <location>
        <begin position="113"/>
        <end position="131"/>
    </location>
</feature>
<feature type="transmembrane region" description="Helical" evidence="1">
    <location>
        <begin position="140"/>
        <end position="161"/>
    </location>
</feature>
<dbReference type="Pfam" id="PF13287">
    <property type="entry name" value="Fn3_assoc"/>
    <property type="match status" value="1"/>
</dbReference>
<feature type="transmembrane region" description="Helical" evidence="1">
    <location>
        <begin position="12"/>
        <end position="32"/>
    </location>
</feature>
<dbReference type="OrthoDB" id="713772at2"/>
<dbReference type="RefSeq" id="WP_114004091.1">
    <property type="nucleotide sequence ID" value="NZ_QGDC01000002.1"/>
</dbReference>
<feature type="transmembrane region" description="Helical" evidence="1">
    <location>
        <begin position="44"/>
        <end position="63"/>
    </location>
</feature>
<dbReference type="SUPFAM" id="SSF52047">
    <property type="entry name" value="RNI-like"/>
    <property type="match status" value="1"/>
</dbReference>
<dbReference type="InterPro" id="IPR019251">
    <property type="entry name" value="DUF2231_TM"/>
</dbReference>
<reference evidence="4 5" key="1">
    <citation type="submission" date="2018-05" db="EMBL/GenBank/DDBJ databases">
        <title>Mucilaginibacter hurinus sp. nov., isolated from briquette warehouse soil.</title>
        <authorList>
            <person name="Choi L."/>
        </authorList>
    </citation>
    <scope>NUCLEOTIDE SEQUENCE [LARGE SCALE GENOMIC DNA]</scope>
    <source>
        <strain evidence="4 5">ZR32</strain>
    </source>
</reference>
<evidence type="ECO:0000259" key="3">
    <source>
        <dbReference type="Pfam" id="PF09990"/>
    </source>
</evidence>
<keyword evidence="5" id="KW-1185">Reference proteome</keyword>
<sequence>MKSNLKGFAENVLFVLNILIVFFLLFESRVVIPNWMVPVGRMHPMILHFPIAILILAMVLEFFRFKNQYQSQVFYQKFTSNLLLIGLLSAAVTVVMGLFLSKEEGYSGSVLQWHKWTGISIVFFASLVYFFRNYRWYNHLVAKGGAIITIVCLILAGHYGAILTHGDSFVLGPIMPQEAIPQVPLDQAKVYDDLIQPVFKAKCNSCHNPEKIKGELLLTDEASILKGGKTGKLFVAGKPEISLLLQRIHLPLEDKKHMPPSGKPQLTTEEALLLHLWVKRGADFKAKVIDLPADDSLRKLAAAILKPVAEVAYTFTAADEKTVKKLNNDYRTVVPLAGGSPALSVSIYNRKNYNPKILDELREVKKQIVSLSLDNLPVKDEELKTISEFENVEVLNLNATDVTGEGLKHLVNLKRLKTLSLSGSKVSYQNLQLIKNFKSLKTLTVWNTGIADNQVQQLKKANNTIQIISGYKDDGKPIKLNLPMLKNATPVFKQTIITKITHPIRGVELRYTTDGTDPDSLKSAVYTKGILLDEHTSMRVKAFKKGWISSDVAEFKFYKSTYTPDSIALVHQAVDRFSANGAKTLVDNELAELVNLSNRWLGFDKKDMEVMMWFDKPVKLSSVMIQNVTLPIFLILPPGNIEVWGGPDKDHLKLLGSSKPVVPKVAGVSVFTDNYVDLKPTTVSYIHIKAKTQFSLLVDEIFLN</sequence>
<evidence type="ECO:0000256" key="1">
    <source>
        <dbReference type="SAM" id="Phobius"/>
    </source>
</evidence>
<comment type="caution">
    <text evidence="4">The sequence shown here is derived from an EMBL/GenBank/DDBJ whole genome shotgun (WGS) entry which is preliminary data.</text>
</comment>
<keyword evidence="1" id="KW-1133">Transmembrane helix</keyword>
<accession>A0A367GRG8</accession>
<gene>
    <name evidence="4" type="ORF">DJ568_04715</name>
</gene>
<dbReference type="InterPro" id="IPR011429">
    <property type="entry name" value="Cyt_c_Planctomycete-type"/>
</dbReference>
<name>A0A367GRG8_9SPHI</name>
<dbReference type="Proteomes" id="UP000253209">
    <property type="component" value="Unassembled WGS sequence"/>
</dbReference>
<protein>
    <submittedName>
        <fullName evidence="4">Cytochrome C</fullName>
    </submittedName>
</protein>
<dbReference type="InterPro" id="IPR032675">
    <property type="entry name" value="LRR_dom_sf"/>
</dbReference>
<dbReference type="AlphaFoldDB" id="A0A367GRG8"/>
<dbReference type="EMBL" id="QGDC01000002">
    <property type="protein sequence ID" value="RCH56054.1"/>
    <property type="molecule type" value="Genomic_DNA"/>
</dbReference>
<feature type="domain" description="Cytochrome C Planctomycete-type" evidence="2">
    <location>
        <begin position="203"/>
        <end position="262"/>
    </location>
</feature>
<feature type="domain" description="DUF2231" evidence="3">
    <location>
        <begin position="42"/>
        <end position="163"/>
    </location>
</feature>
<evidence type="ECO:0000259" key="2">
    <source>
        <dbReference type="Pfam" id="PF07635"/>
    </source>
</evidence>
<dbReference type="Pfam" id="PF09990">
    <property type="entry name" value="DUF2231"/>
    <property type="match status" value="1"/>
</dbReference>
<dbReference type="Gene3D" id="3.80.10.10">
    <property type="entry name" value="Ribonuclease Inhibitor"/>
    <property type="match status" value="1"/>
</dbReference>
<organism evidence="4 5">
    <name type="scientific">Mucilaginibacter hurinus</name>
    <dbReference type="NCBI Taxonomy" id="2201324"/>
    <lineage>
        <taxon>Bacteria</taxon>
        <taxon>Pseudomonadati</taxon>
        <taxon>Bacteroidota</taxon>
        <taxon>Sphingobacteriia</taxon>
        <taxon>Sphingobacteriales</taxon>
        <taxon>Sphingobacteriaceae</taxon>
        <taxon>Mucilaginibacter</taxon>
    </lineage>
</organism>
<feature type="transmembrane region" description="Helical" evidence="1">
    <location>
        <begin position="83"/>
        <end position="101"/>
    </location>
</feature>
<evidence type="ECO:0000313" key="4">
    <source>
        <dbReference type="EMBL" id="RCH56054.1"/>
    </source>
</evidence>
<dbReference type="Pfam" id="PF07635">
    <property type="entry name" value="PSCyt1"/>
    <property type="match status" value="1"/>
</dbReference>
<dbReference type="PANTHER" id="PTHR35889:SF3">
    <property type="entry name" value="F-BOX DOMAIN-CONTAINING PROTEIN"/>
    <property type="match status" value="1"/>
</dbReference>
<keyword evidence="1" id="KW-0472">Membrane</keyword>
<keyword evidence="1" id="KW-0812">Transmembrane</keyword>
<dbReference type="InterPro" id="IPR026876">
    <property type="entry name" value="Fn3_assoc_repeat"/>
</dbReference>
<evidence type="ECO:0000313" key="5">
    <source>
        <dbReference type="Proteomes" id="UP000253209"/>
    </source>
</evidence>
<proteinExistence type="predicted"/>